<accession>A0A832ZW26</accession>
<feature type="non-terminal residue" evidence="1">
    <location>
        <position position="62"/>
    </location>
</feature>
<dbReference type="EMBL" id="DQVM01000100">
    <property type="protein sequence ID" value="HIQ29937.1"/>
    <property type="molecule type" value="Genomic_DNA"/>
</dbReference>
<dbReference type="Proteomes" id="UP000608579">
    <property type="component" value="Unassembled WGS sequence"/>
</dbReference>
<organism evidence="1 2">
    <name type="scientific">Caldiarchaeum subterraneum</name>
    <dbReference type="NCBI Taxonomy" id="311458"/>
    <lineage>
        <taxon>Archaea</taxon>
        <taxon>Nitrososphaerota</taxon>
        <taxon>Candidatus Caldarchaeales</taxon>
        <taxon>Candidatus Caldarchaeaceae</taxon>
        <taxon>Candidatus Caldarchaeum</taxon>
    </lineage>
</organism>
<sequence>MLEEIFLDSRIRKMLQNPHKILLEDLKLSKGDSLLDLGCGTGFLTIPASKIVDRKGVVYSVI</sequence>
<reference evidence="1" key="1">
    <citation type="journal article" date="2020" name="ISME J.">
        <title>Gammaproteobacteria mediating utilization of methyl-, sulfur- and petroleum organic compounds in deep ocean hydrothermal plumes.</title>
        <authorList>
            <person name="Zhou Z."/>
            <person name="Liu Y."/>
            <person name="Pan J."/>
            <person name="Cron B.R."/>
            <person name="Toner B.M."/>
            <person name="Anantharaman K."/>
            <person name="Breier J.A."/>
            <person name="Dick G.J."/>
            <person name="Li M."/>
        </authorList>
    </citation>
    <scope>NUCLEOTIDE SEQUENCE</scope>
    <source>
        <strain evidence="1">SZUA-1515</strain>
    </source>
</reference>
<protein>
    <recommendedName>
        <fullName evidence="3">Methyltransferase domain-containing protein</fullName>
    </recommendedName>
</protein>
<name>A0A832ZW26_CALS0</name>
<dbReference type="Pfam" id="PF01135">
    <property type="entry name" value="PCMT"/>
    <property type="match status" value="1"/>
</dbReference>
<dbReference type="AlphaFoldDB" id="A0A832ZW26"/>
<evidence type="ECO:0000313" key="1">
    <source>
        <dbReference type="EMBL" id="HIQ29937.1"/>
    </source>
</evidence>
<proteinExistence type="predicted"/>
<evidence type="ECO:0000313" key="2">
    <source>
        <dbReference type="Proteomes" id="UP000608579"/>
    </source>
</evidence>
<evidence type="ECO:0008006" key="3">
    <source>
        <dbReference type="Google" id="ProtNLM"/>
    </source>
</evidence>
<comment type="caution">
    <text evidence="1">The sequence shown here is derived from an EMBL/GenBank/DDBJ whole genome shotgun (WGS) entry which is preliminary data.</text>
</comment>
<dbReference type="Gene3D" id="3.40.50.150">
    <property type="entry name" value="Vaccinia Virus protein VP39"/>
    <property type="match status" value="1"/>
</dbReference>
<gene>
    <name evidence="1" type="ORF">EYH45_05170</name>
</gene>
<dbReference type="InterPro" id="IPR029063">
    <property type="entry name" value="SAM-dependent_MTases_sf"/>
</dbReference>
<dbReference type="SUPFAM" id="SSF53335">
    <property type="entry name" value="S-adenosyl-L-methionine-dependent methyltransferases"/>
    <property type="match status" value="1"/>
</dbReference>